<dbReference type="InterPro" id="IPR050083">
    <property type="entry name" value="HtpX_protease"/>
</dbReference>
<keyword evidence="6 11" id="KW-0378">Hydrolase</keyword>
<dbReference type="EMBL" id="AP026830">
    <property type="protein sequence ID" value="BDR93036.1"/>
    <property type="molecule type" value="Genomic_DNA"/>
</dbReference>
<evidence type="ECO:0000313" key="16">
    <source>
        <dbReference type="Proteomes" id="UP001060771"/>
    </source>
</evidence>
<dbReference type="OrthoDB" id="28389at2157"/>
<keyword evidence="8 11" id="KW-1133">Transmembrane helix</keyword>
<evidence type="ECO:0000256" key="3">
    <source>
        <dbReference type="ARBA" id="ARBA00022670"/>
    </source>
</evidence>
<dbReference type="Proteomes" id="UP001060771">
    <property type="component" value="Chromosome"/>
</dbReference>
<reference evidence="16" key="3">
    <citation type="submission" date="2022-09" db="EMBL/GenBank/DDBJ databases">
        <title>Complete genome sequence of Vulcanisaeta souniana.</title>
        <authorList>
            <person name="Kato S."/>
            <person name="Itoh T."/>
            <person name="Ohkuma M."/>
        </authorList>
    </citation>
    <scope>NUCLEOTIDE SEQUENCE [LARGE SCALE GENOMIC DNA]</scope>
    <source>
        <strain evidence="16">JCM 11219</strain>
    </source>
</reference>
<reference evidence="14" key="1">
    <citation type="journal article" date="2014" name="Int. J. Syst. Evol. Microbiol.">
        <title>Complete genome sequence of Corynebacterium casei LMG S-19264T (=DSM 44701T), isolated from a smear-ripened cheese.</title>
        <authorList>
            <consortium name="US DOE Joint Genome Institute (JGI-PGF)"/>
            <person name="Walter F."/>
            <person name="Albersmeier A."/>
            <person name="Kalinowski J."/>
            <person name="Ruckert C."/>
        </authorList>
    </citation>
    <scope>NUCLEOTIDE SEQUENCE</scope>
    <source>
        <strain evidence="14">JCM 11219</strain>
    </source>
</reference>
<dbReference type="GO" id="GO:0004222">
    <property type="term" value="F:metalloendopeptidase activity"/>
    <property type="evidence" value="ECO:0007669"/>
    <property type="project" value="UniProtKB-UniRule"/>
</dbReference>
<dbReference type="Gene3D" id="3.30.2010.10">
    <property type="entry name" value="Metalloproteases ('zincins'), catalytic domain"/>
    <property type="match status" value="1"/>
</dbReference>
<feature type="transmembrane region" description="Helical" evidence="11">
    <location>
        <begin position="199"/>
        <end position="219"/>
    </location>
</feature>
<evidence type="ECO:0000313" key="15">
    <source>
        <dbReference type="Proteomes" id="UP000657075"/>
    </source>
</evidence>
<reference evidence="13" key="4">
    <citation type="journal article" date="2023" name="Microbiol. Resour. Announc.">
        <title>Complete Genome Sequence of Vulcanisaeta souniana Strain IC-059, a Hyperthermophilic Archaeon Isolated from Hot Spring Water in Japan.</title>
        <authorList>
            <person name="Kato S."/>
            <person name="Itoh T."/>
            <person name="Wu L."/>
            <person name="Ma J."/>
            <person name="Ohkuma M."/>
        </authorList>
    </citation>
    <scope>NUCLEOTIDE SEQUENCE</scope>
    <source>
        <strain evidence="13">JCM 11219</strain>
    </source>
</reference>
<dbReference type="GO" id="GO:0008270">
    <property type="term" value="F:zinc ion binding"/>
    <property type="evidence" value="ECO:0007669"/>
    <property type="project" value="UniProtKB-UniRule"/>
</dbReference>
<dbReference type="InterPro" id="IPR022919">
    <property type="entry name" value="Pept_M48_protease_HtpX"/>
</dbReference>
<feature type="binding site" evidence="11">
    <location>
        <position position="224"/>
    </location>
    <ligand>
        <name>Zn(2+)</name>
        <dbReference type="ChEBI" id="CHEBI:29105"/>
        <note>catalytic</note>
    </ligand>
</feature>
<evidence type="ECO:0000256" key="9">
    <source>
        <dbReference type="ARBA" id="ARBA00023049"/>
    </source>
</evidence>
<dbReference type="GO" id="GO:0006508">
    <property type="term" value="P:proteolysis"/>
    <property type="evidence" value="ECO:0007669"/>
    <property type="project" value="UniProtKB-KW"/>
</dbReference>
<dbReference type="EMBL" id="BMNM01000010">
    <property type="protein sequence ID" value="GGI83409.1"/>
    <property type="molecule type" value="Genomic_DNA"/>
</dbReference>
<dbReference type="RefSeq" id="WP_188603828.1">
    <property type="nucleotide sequence ID" value="NZ_AP026830.1"/>
</dbReference>
<feature type="binding site" evidence="11">
    <location>
        <position position="152"/>
    </location>
    <ligand>
        <name>Zn(2+)</name>
        <dbReference type="ChEBI" id="CHEBI:29105"/>
        <note>catalytic</note>
    </ligand>
</feature>
<dbReference type="InterPro" id="IPR001915">
    <property type="entry name" value="Peptidase_M48"/>
</dbReference>
<proteinExistence type="inferred from homology"/>
<evidence type="ECO:0000256" key="8">
    <source>
        <dbReference type="ARBA" id="ARBA00022989"/>
    </source>
</evidence>
<evidence type="ECO:0000256" key="6">
    <source>
        <dbReference type="ARBA" id="ARBA00022801"/>
    </source>
</evidence>
<comment type="cofactor">
    <cofactor evidence="11">
        <name>Zn(2+)</name>
        <dbReference type="ChEBI" id="CHEBI:29105"/>
    </cofactor>
    <text evidence="11">Binds 1 zinc ion per subunit.</text>
</comment>
<feature type="active site" evidence="11">
    <location>
        <position position="149"/>
    </location>
</feature>
<name>A0A830E560_9CREN</name>
<evidence type="ECO:0000313" key="14">
    <source>
        <dbReference type="EMBL" id="GGI83409.1"/>
    </source>
</evidence>
<keyword evidence="2 11" id="KW-1003">Cell membrane</keyword>
<evidence type="ECO:0000256" key="10">
    <source>
        <dbReference type="ARBA" id="ARBA00023136"/>
    </source>
</evidence>
<dbReference type="GeneID" id="76207671"/>
<dbReference type="Pfam" id="PF01435">
    <property type="entry name" value="Peptidase_M48"/>
    <property type="match status" value="1"/>
</dbReference>
<feature type="transmembrane region" description="Helical" evidence="11">
    <location>
        <begin position="12"/>
        <end position="34"/>
    </location>
</feature>
<evidence type="ECO:0000256" key="1">
    <source>
        <dbReference type="ARBA" id="ARBA00009779"/>
    </source>
</evidence>
<comment type="similarity">
    <text evidence="1 11">Belongs to the peptidase M48B family.</text>
</comment>
<keyword evidence="10 11" id="KW-0472">Membrane</keyword>
<dbReference type="PANTHER" id="PTHR43221:SF2">
    <property type="entry name" value="PROTEASE HTPX HOMOLOG"/>
    <property type="match status" value="1"/>
</dbReference>
<protein>
    <recommendedName>
        <fullName evidence="11">Protease HtpX homolog</fullName>
        <ecNumber evidence="11">3.4.24.-</ecNumber>
    </recommendedName>
</protein>
<evidence type="ECO:0000313" key="13">
    <source>
        <dbReference type="EMBL" id="BDR93036.1"/>
    </source>
</evidence>
<accession>A0A830E560</accession>
<keyword evidence="5 11" id="KW-0479">Metal-binding</keyword>
<dbReference type="PANTHER" id="PTHR43221">
    <property type="entry name" value="PROTEASE HTPX"/>
    <property type="match status" value="1"/>
</dbReference>
<keyword evidence="9 11" id="KW-0482">Metalloprotease</keyword>
<evidence type="ECO:0000259" key="12">
    <source>
        <dbReference type="Pfam" id="PF01435"/>
    </source>
</evidence>
<keyword evidence="4 11" id="KW-0812">Transmembrane</keyword>
<dbReference type="CDD" id="cd07338">
    <property type="entry name" value="M48B_HtpX_like"/>
    <property type="match status" value="1"/>
</dbReference>
<reference evidence="14" key="2">
    <citation type="submission" date="2020-09" db="EMBL/GenBank/DDBJ databases">
        <authorList>
            <person name="Sun Q."/>
            <person name="Ohkuma M."/>
        </authorList>
    </citation>
    <scope>NUCLEOTIDE SEQUENCE</scope>
    <source>
        <strain evidence="14">JCM 11219</strain>
    </source>
</reference>
<keyword evidence="7 11" id="KW-0862">Zinc</keyword>
<gene>
    <name evidence="11" type="primary">htpX</name>
    <name evidence="14" type="ORF">GCM10007112_20260</name>
    <name evidence="13" type="ORF">Vsou_21290</name>
</gene>
<dbReference type="AlphaFoldDB" id="A0A830E560"/>
<feature type="domain" description="Peptidase M48" evidence="12">
    <location>
        <begin position="84"/>
        <end position="320"/>
    </location>
</feature>
<sequence>MNKALLVFRLKMSLAIIAILLLGAALTYGVMLWITNGSISGIALVTGLVLMAFFLTLFQWLIGPFLINAMYRAHEIKPDDPTYGWVYDLVADVARANGFKSAPRVYVADVPFPNAFAYGSPIAGKRVAITLPLLKILKPGELKAVLGHEIGHLRHRDVEVLMAIGLLPTVIYWLGWSLWWGGWWGGWSEGRNNNGGLLLLIGLVLLAVSFLFQLFVLYINRLREAYADINGALTVENGAHNLQRALAKITLYTDPSVVRKTTNGTLRMLFFAPPVNVNVEYIERNVDDLIEYWRHYKPSVWEELLMSHPHPARRIQLLDSLAESS</sequence>
<dbReference type="NCBIfam" id="NF002322">
    <property type="entry name" value="PRK01265.1"/>
    <property type="match status" value="1"/>
</dbReference>
<evidence type="ECO:0000256" key="11">
    <source>
        <dbReference type="HAMAP-Rule" id="MF_00188"/>
    </source>
</evidence>
<dbReference type="EC" id="3.4.24.-" evidence="11"/>
<evidence type="ECO:0000256" key="7">
    <source>
        <dbReference type="ARBA" id="ARBA00022833"/>
    </source>
</evidence>
<evidence type="ECO:0000256" key="2">
    <source>
        <dbReference type="ARBA" id="ARBA00022475"/>
    </source>
</evidence>
<feature type="transmembrane region" description="Helical" evidence="11">
    <location>
        <begin position="160"/>
        <end position="179"/>
    </location>
</feature>
<feature type="transmembrane region" description="Helical" evidence="11">
    <location>
        <begin position="40"/>
        <end position="62"/>
    </location>
</feature>
<dbReference type="HAMAP" id="MF_00188">
    <property type="entry name" value="Pept_M48_protease_HtpX"/>
    <property type="match status" value="1"/>
</dbReference>
<dbReference type="GO" id="GO:0005886">
    <property type="term" value="C:plasma membrane"/>
    <property type="evidence" value="ECO:0007669"/>
    <property type="project" value="UniProtKB-SubCell"/>
</dbReference>
<evidence type="ECO:0000256" key="4">
    <source>
        <dbReference type="ARBA" id="ARBA00022692"/>
    </source>
</evidence>
<keyword evidence="16" id="KW-1185">Reference proteome</keyword>
<comment type="subcellular location">
    <subcellularLocation>
        <location evidence="11">Cell membrane</location>
        <topology evidence="11">Multi-pass membrane protein</topology>
    </subcellularLocation>
</comment>
<feature type="binding site" evidence="11">
    <location>
        <position position="148"/>
    </location>
    <ligand>
        <name>Zn(2+)</name>
        <dbReference type="ChEBI" id="CHEBI:29105"/>
        <note>catalytic</note>
    </ligand>
</feature>
<evidence type="ECO:0000256" key="5">
    <source>
        <dbReference type="ARBA" id="ARBA00022723"/>
    </source>
</evidence>
<dbReference type="Proteomes" id="UP000657075">
    <property type="component" value="Unassembled WGS sequence"/>
</dbReference>
<organism evidence="14 15">
    <name type="scientific">Vulcanisaeta souniana JCM 11219</name>
    <dbReference type="NCBI Taxonomy" id="1293586"/>
    <lineage>
        <taxon>Archaea</taxon>
        <taxon>Thermoproteota</taxon>
        <taxon>Thermoprotei</taxon>
        <taxon>Thermoproteales</taxon>
        <taxon>Thermoproteaceae</taxon>
        <taxon>Vulcanisaeta</taxon>
    </lineage>
</organism>
<keyword evidence="3 11" id="KW-0645">Protease</keyword>